<evidence type="ECO:0000259" key="1">
    <source>
        <dbReference type="Pfam" id="PF00753"/>
    </source>
</evidence>
<protein>
    <submittedName>
        <fullName evidence="2">MBL fold metallo-hydrolase</fullName>
    </submittedName>
</protein>
<feature type="domain" description="Metallo-beta-lactamase" evidence="1">
    <location>
        <begin position="12"/>
        <end position="87"/>
    </location>
</feature>
<accession>A0ABS2FX30</accession>
<name>A0ABS2FX30_9FIRM</name>
<evidence type="ECO:0000313" key="2">
    <source>
        <dbReference type="EMBL" id="MBM6852209.1"/>
    </source>
</evidence>
<dbReference type="Proteomes" id="UP000719500">
    <property type="component" value="Unassembled WGS sequence"/>
</dbReference>
<dbReference type="InterPro" id="IPR052159">
    <property type="entry name" value="Competence_DNA_uptake"/>
</dbReference>
<proteinExistence type="predicted"/>
<dbReference type="Gene3D" id="3.60.15.10">
    <property type="entry name" value="Ribonuclease Z/Hydroxyacylglutathione hydrolase-like"/>
    <property type="match status" value="1"/>
</dbReference>
<dbReference type="Pfam" id="PF00753">
    <property type="entry name" value="Lactamase_B"/>
    <property type="match status" value="1"/>
</dbReference>
<dbReference type="EMBL" id="JACSNX010000025">
    <property type="protein sequence ID" value="MBM6852209.1"/>
    <property type="molecule type" value="Genomic_DNA"/>
</dbReference>
<keyword evidence="3" id="KW-1185">Reference proteome</keyword>
<organism evidence="2 3">
    <name type="scientific">Oscillibacter valericigenes</name>
    <dbReference type="NCBI Taxonomy" id="351091"/>
    <lineage>
        <taxon>Bacteria</taxon>
        <taxon>Bacillati</taxon>
        <taxon>Bacillota</taxon>
        <taxon>Clostridia</taxon>
        <taxon>Eubacteriales</taxon>
        <taxon>Oscillospiraceae</taxon>
        <taxon>Oscillibacter</taxon>
    </lineage>
</organism>
<dbReference type="InterPro" id="IPR036866">
    <property type="entry name" value="RibonucZ/Hydroxyglut_hydro"/>
</dbReference>
<sequence length="313" mass="35068">MLLADFINVGYGDAILLRERETPFTMLVDCGDVHIGRSRPDGQRITAADYLRREGIRELDVLVLTHLHLDHAGGLAHLLPEVRVREFWTNYLPPEETWGRTLPVPPDWTAGARCLMTSMGIYLKALAHLRDQGAEIRLIREPCACRLTETLTAGIFLEDETLRRRQAAIWEDVLSGAAGGGDLESLDGFINNTSIRLRLSCAGQEIELPGDVYASCWEQHQLPPCTIMKLPHHGHGDALTPRLLEMLRPRYAVISVSDDRTDDCPSRKILRLLSQLGVECFFTDAVPCQHTQAQPHLAIRFQIEEGALKVLNV</sequence>
<dbReference type="PANTHER" id="PTHR30619">
    <property type="entry name" value="DNA INTERNALIZATION/COMPETENCE PROTEIN COMEC/REC2"/>
    <property type="match status" value="1"/>
</dbReference>
<evidence type="ECO:0000313" key="3">
    <source>
        <dbReference type="Proteomes" id="UP000719500"/>
    </source>
</evidence>
<gene>
    <name evidence="2" type="ORF">H9X91_12235</name>
</gene>
<dbReference type="PANTHER" id="PTHR30619:SF1">
    <property type="entry name" value="RECOMBINATION PROTEIN 2"/>
    <property type="match status" value="1"/>
</dbReference>
<dbReference type="RefSeq" id="WP_204805411.1">
    <property type="nucleotide sequence ID" value="NZ_JACSNX010000025.1"/>
</dbReference>
<dbReference type="SUPFAM" id="SSF56281">
    <property type="entry name" value="Metallo-hydrolase/oxidoreductase"/>
    <property type="match status" value="1"/>
</dbReference>
<dbReference type="InterPro" id="IPR001279">
    <property type="entry name" value="Metallo-B-lactamas"/>
</dbReference>
<comment type="caution">
    <text evidence="2">The sequence shown here is derived from an EMBL/GenBank/DDBJ whole genome shotgun (WGS) entry which is preliminary data.</text>
</comment>
<reference evidence="2 3" key="1">
    <citation type="journal article" date="2021" name="Sci. Rep.">
        <title>The distribution of antibiotic resistance genes in chicken gut microbiota commensals.</title>
        <authorList>
            <person name="Juricova H."/>
            <person name="Matiasovicova J."/>
            <person name="Kubasova T."/>
            <person name="Cejkova D."/>
            <person name="Rychlik I."/>
        </authorList>
    </citation>
    <scope>NUCLEOTIDE SEQUENCE [LARGE SCALE GENOMIC DNA]</scope>
    <source>
        <strain evidence="2 3">An411</strain>
    </source>
</reference>